<protein>
    <submittedName>
        <fullName evidence="1">Uncharacterized protein</fullName>
    </submittedName>
</protein>
<evidence type="ECO:0000313" key="1">
    <source>
        <dbReference type="EMBL" id="GAH86485.1"/>
    </source>
</evidence>
<dbReference type="EMBL" id="BARU01035965">
    <property type="protein sequence ID" value="GAH86485.1"/>
    <property type="molecule type" value="Genomic_DNA"/>
</dbReference>
<gene>
    <name evidence="1" type="ORF">S03H2_56242</name>
</gene>
<proteinExistence type="predicted"/>
<organism evidence="1">
    <name type="scientific">marine sediment metagenome</name>
    <dbReference type="NCBI Taxonomy" id="412755"/>
    <lineage>
        <taxon>unclassified sequences</taxon>
        <taxon>metagenomes</taxon>
        <taxon>ecological metagenomes</taxon>
    </lineage>
</organism>
<feature type="non-terminal residue" evidence="1">
    <location>
        <position position="34"/>
    </location>
</feature>
<comment type="caution">
    <text evidence="1">The sequence shown here is derived from an EMBL/GenBank/DDBJ whole genome shotgun (WGS) entry which is preliminary data.</text>
</comment>
<name>X1JYQ1_9ZZZZ</name>
<reference evidence="1" key="1">
    <citation type="journal article" date="2014" name="Front. Microbiol.">
        <title>High frequency of phylogenetically diverse reductive dehalogenase-homologous genes in deep subseafloor sedimentary metagenomes.</title>
        <authorList>
            <person name="Kawai M."/>
            <person name="Futagami T."/>
            <person name="Toyoda A."/>
            <person name="Takaki Y."/>
            <person name="Nishi S."/>
            <person name="Hori S."/>
            <person name="Arai W."/>
            <person name="Tsubouchi T."/>
            <person name="Morono Y."/>
            <person name="Uchiyama I."/>
            <person name="Ito T."/>
            <person name="Fujiyama A."/>
            <person name="Inagaki F."/>
            <person name="Takami H."/>
        </authorList>
    </citation>
    <scope>NUCLEOTIDE SEQUENCE</scope>
    <source>
        <strain evidence="1">Expedition CK06-06</strain>
    </source>
</reference>
<accession>X1JYQ1</accession>
<dbReference type="AlphaFoldDB" id="X1JYQ1"/>
<sequence length="34" mass="3662">MMRSWAAFLLISVLGIPVFITSVRAAEPVTVTGQ</sequence>